<reference evidence="6" key="1">
    <citation type="submission" date="2022-11" db="EMBL/GenBank/DDBJ databases">
        <title>Nonomuraea corallina sp. nov., a new species of the genus Nonomuraea isolated from sea side sediment in Thai sea.</title>
        <authorList>
            <person name="Ngamcharungchit C."/>
            <person name="Matsumoto A."/>
            <person name="Suriyachadkun C."/>
            <person name="Panbangred W."/>
            <person name="Inahashi Y."/>
            <person name="Intra B."/>
        </authorList>
    </citation>
    <scope>NUCLEOTIDE SEQUENCE</scope>
    <source>
        <strain evidence="6">MCN248</strain>
    </source>
</reference>
<dbReference type="Proteomes" id="UP001144036">
    <property type="component" value="Unassembled WGS sequence"/>
</dbReference>
<name>A0ABT4S9J0_9ACTN</name>
<evidence type="ECO:0000259" key="5">
    <source>
        <dbReference type="Pfam" id="PF09084"/>
    </source>
</evidence>
<evidence type="ECO:0000256" key="1">
    <source>
        <dbReference type="ARBA" id="ARBA00004418"/>
    </source>
</evidence>
<evidence type="ECO:0000256" key="2">
    <source>
        <dbReference type="ARBA" id="ARBA00010742"/>
    </source>
</evidence>
<evidence type="ECO:0000313" key="7">
    <source>
        <dbReference type="Proteomes" id="UP001144036"/>
    </source>
</evidence>
<dbReference type="RefSeq" id="WP_270154411.1">
    <property type="nucleotide sequence ID" value="NZ_JAPNNL010000024.1"/>
</dbReference>
<gene>
    <name evidence="6" type="ORF">OUY22_09230</name>
</gene>
<protein>
    <submittedName>
        <fullName evidence="6">ABC transporter substrate-binding protein</fullName>
    </submittedName>
</protein>
<evidence type="ECO:0000256" key="4">
    <source>
        <dbReference type="SAM" id="SignalP"/>
    </source>
</evidence>
<comment type="subcellular location">
    <subcellularLocation>
        <location evidence="1">Periplasm</location>
    </subcellularLocation>
</comment>
<dbReference type="InterPro" id="IPR015168">
    <property type="entry name" value="SsuA/THI5"/>
</dbReference>
<dbReference type="Pfam" id="PF09084">
    <property type="entry name" value="NMT1"/>
    <property type="match status" value="1"/>
</dbReference>
<feature type="chain" id="PRO_5045643117" evidence="4">
    <location>
        <begin position="29"/>
        <end position="347"/>
    </location>
</feature>
<sequence>MTARLSLSRRVMAALAVPVLALALTACGAEEEESGTSATDTTRTLKVGYISGTSLGPAFVADALGCYRDAGLTIEFEPIKNPADAIAFLATDKLDVYVGSPSAGMFNQVAKGAELKMVASLGSVNTPEGEAAPSGLFAAKSIKSVEELKGKRVALLGTVGSATSYLLGKSLEAGGLTFSDVELVPLGGSDMVPALKNGGVEAALLFAPETQKAIDQDVAHPLVDSKKAYGSSTTAGIMYGPKLLNAERAAGVSFLKANACAVKRFEGDWRKDAEIVKMLADFMKVPENTISGGGLYAFDSTLAINEQTLTEMQNMFMKVKGTLTYTEVIPPAELVDDTLRTEALGQG</sequence>
<proteinExistence type="inferred from homology"/>
<dbReference type="PROSITE" id="PS51257">
    <property type="entry name" value="PROKAR_LIPOPROTEIN"/>
    <property type="match status" value="1"/>
</dbReference>
<dbReference type="SUPFAM" id="SSF53850">
    <property type="entry name" value="Periplasmic binding protein-like II"/>
    <property type="match status" value="1"/>
</dbReference>
<evidence type="ECO:0000313" key="6">
    <source>
        <dbReference type="EMBL" id="MDA0633600.1"/>
    </source>
</evidence>
<feature type="domain" description="SsuA/THI5-like" evidence="5">
    <location>
        <begin position="56"/>
        <end position="257"/>
    </location>
</feature>
<organism evidence="6 7">
    <name type="scientific">Nonomuraea corallina</name>
    <dbReference type="NCBI Taxonomy" id="2989783"/>
    <lineage>
        <taxon>Bacteria</taxon>
        <taxon>Bacillati</taxon>
        <taxon>Actinomycetota</taxon>
        <taxon>Actinomycetes</taxon>
        <taxon>Streptosporangiales</taxon>
        <taxon>Streptosporangiaceae</taxon>
        <taxon>Nonomuraea</taxon>
    </lineage>
</organism>
<accession>A0ABT4S9J0</accession>
<keyword evidence="3 4" id="KW-0732">Signal</keyword>
<dbReference type="PANTHER" id="PTHR30024">
    <property type="entry name" value="ALIPHATIC SULFONATES-BINDING PROTEIN-RELATED"/>
    <property type="match status" value="1"/>
</dbReference>
<comment type="caution">
    <text evidence="6">The sequence shown here is derived from an EMBL/GenBank/DDBJ whole genome shotgun (WGS) entry which is preliminary data.</text>
</comment>
<feature type="signal peptide" evidence="4">
    <location>
        <begin position="1"/>
        <end position="28"/>
    </location>
</feature>
<dbReference type="PANTHER" id="PTHR30024:SF47">
    <property type="entry name" value="TAURINE-BINDING PERIPLASMIC PROTEIN"/>
    <property type="match status" value="1"/>
</dbReference>
<comment type="similarity">
    <text evidence="2">Belongs to the bacterial solute-binding protein SsuA/TauA family.</text>
</comment>
<keyword evidence="7" id="KW-1185">Reference proteome</keyword>
<evidence type="ECO:0000256" key="3">
    <source>
        <dbReference type="ARBA" id="ARBA00022729"/>
    </source>
</evidence>
<dbReference type="EMBL" id="JAPNNL010000024">
    <property type="protein sequence ID" value="MDA0633600.1"/>
    <property type="molecule type" value="Genomic_DNA"/>
</dbReference>
<dbReference type="Gene3D" id="3.40.190.10">
    <property type="entry name" value="Periplasmic binding protein-like II"/>
    <property type="match status" value="2"/>
</dbReference>